<comment type="caution">
    <text evidence="6">The sequence shown here is derived from an EMBL/GenBank/DDBJ whole genome shotgun (WGS) entry which is preliminary data.</text>
</comment>
<evidence type="ECO:0000256" key="2">
    <source>
        <dbReference type="ARBA" id="ARBA00022525"/>
    </source>
</evidence>
<dbReference type="GO" id="GO:0005576">
    <property type="term" value="C:extracellular region"/>
    <property type="evidence" value="ECO:0007669"/>
    <property type="project" value="UniProtKB-SubCell"/>
</dbReference>
<keyword evidence="2" id="KW-0964">Secreted</keyword>
<evidence type="ECO:0000256" key="3">
    <source>
        <dbReference type="ARBA" id="ARBA00023157"/>
    </source>
</evidence>
<dbReference type="PANTHER" id="PTHR20914:SF30">
    <property type="entry name" value="LY6_PLAUR DOMAIN CONTAINING 9"/>
    <property type="match status" value="1"/>
</dbReference>
<evidence type="ECO:0000256" key="4">
    <source>
        <dbReference type="SAM" id="Phobius"/>
    </source>
</evidence>
<dbReference type="PANTHER" id="PTHR20914">
    <property type="entry name" value="LY6/PLAUR DOMAIN-CONTAINING PROTEIN 8"/>
    <property type="match status" value="1"/>
</dbReference>
<dbReference type="InterPro" id="IPR016054">
    <property type="entry name" value="LY6_UPA_recep-like"/>
</dbReference>
<proteinExistence type="predicted"/>
<feature type="domain" description="UPAR/Ly6" evidence="5">
    <location>
        <begin position="140"/>
        <end position="193"/>
    </location>
</feature>
<dbReference type="InterPro" id="IPR045860">
    <property type="entry name" value="Snake_toxin-like_sf"/>
</dbReference>
<sequence length="245" mass="26943">MSLNCKDVVKGSCWSAYLFLQTMKLLILSFFAVLVATANSTLKCACTAESATCVDGSCFAKDRGTCVSVAYETEAKKVVQYKACQNRSDTFDVCKEKYMFINTADNEFYLRSHTECCYRDNCNHKSIAVPAESPISHWGCPSCFKIGSLHCETKMLNCTQEQNLCINITGTTTTDSKEKDFALQGCATSTAAVLKKGAKLDNGSSTFYIDTIDVRHAGTSRLLGSISFVLLIPTLFVLLLGKFQY</sequence>
<keyword evidence="4" id="KW-1133">Transmembrane helix</keyword>
<evidence type="ECO:0000256" key="1">
    <source>
        <dbReference type="ARBA" id="ARBA00004613"/>
    </source>
</evidence>
<gene>
    <name evidence="6" type="ORF">JRQ81_011635</name>
</gene>
<dbReference type="Gene3D" id="2.10.60.10">
    <property type="entry name" value="CD59"/>
    <property type="match status" value="1"/>
</dbReference>
<accession>A0A9Q1AQ87</accession>
<protein>
    <recommendedName>
        <fullName evidence="5">UPAR/Ly6 domain-containing protein</fullName>
    </recommendedName>
</protein>
<dbReference type="CDD" id="cd23572">
    <property type="entry name" value="TFP_LU_ECD_PINLYP_rpt2"/>
    <property type="match status" value="1"/>
</dbReference>
<reference evidence="6" key="1">
    <citation type="journal article" date="2023" name="DNA Res.">
        <title>Chromosome-level genome assembly of Phrynocephalus forsythii using third-generation DNA sequencing and Hi-C analysis.</title>
        <authorList>
            <person name="Qi Y."/>
            <person name="Zhao W."/>
            <person name="Zhao Y."/>
            <person name="Niu C."/>
            <person name="Cao S."/>
            <person name="Zhang Y."/>
        </authorList>
    </citation>
    <scope>NUCLEOTIDE SEQUENCE</scope>
    <source>
        <tissue evidence="6">Muscle</tissue>
    </source>
</reference>
<keyword evidence="7" id="KW-1185">Reference proteome</keyword>
<keyword evidence="3" id="KW-1015">Disulfide bond</keyword>
<name>A0A9Q1AQ87_9SAUR</name>
<dbReference type="InterPro" id="IPR050918">
    <property type="entry name" value="CNF-like_PLA2_Inhibitor"/>
</dbReference>
<dbReference type="Pfam" id="PF00021">
    <property type="entry name" value="UPAR_LY6"/>
    <property type="match status" value="2"/>
</dbReference>
<evidence type="ECO:0000259" key="5">
    <source>
        <dbReference type="Pfam" id="PF00021"/>
    </source>
</evidence>
<comment type="subcellular location">
    <subcellularLocation>
        <location evidence="1">Secreted</location>
    </subcellularLocation>
</comment>
<feature type="transmembrane region" description="Helical" evidence="4">
    <location>
        <begin position="222"/>
        <end position="241"/>
    </location>
</feature>
<dbReference type="AlphaFoldDB" id="A0A9Q1AQ87"/>
<feature type="domain" description="UPAR/Ly6" evidence="5">
    <location>
        <begin position="44"/>
        <end position="124"/>
    </location>
</feature>
<keyword evidence="4" id="KW-0472">Membrane</keyword>
<dbReference type="Proteomes" id="UP001142489">
    <property type="component" value="Unassembled WGS sequence"/>
</dbReference>
<dbReference type="EMBL" id="JAPFRF010000023">
    <property type="protein sequence ID" value="KAJ7304110.1"/>
    <property type="molecule type" value="Genomic_DNA"/>
</dbReference>
<keyword evidence="4" id="KW-0812">Transmembrane</keyword>
<dbReference type="SUPFAM" id="SSF57302">
    <property type="entry name" value="Snake toxin-like"/>
    <property type="match status" value="1"/>
</dbReference>
<organism evidence="6 7">
    <name type="scientific">Phrynocephalus forsythii</name>
    <dbReference type="NCBI Taxonomy" id="171643"/>
    <lineage>
        <taxon>Eukaryota</taxon>
        <taxon>Metazoa</taxon>
        <taxon>Chordata</taxon>
        <taxon>Craniata</taxon>
        <taxon>Vertebrata</taxon>
        <taxon>Euteleostomi</taxon>
        <taxon>Lepidosauria</taxon>
        <taxon>Squamata</taxon>
        <taxon>Bifurcata</taxon>
        <taxon>Unidentata</taxon>
        <taxon>Episquamata</taxon>
        <taxon>Toxicofera</taxon>
        <taxon>Iguania</taxon>
        <taxon>Acrodonta</taxon>
        <taxon>Agamidae</taxon>
        <taxon>Agaminae</taxon>
        <taxon>Phrynocephalus</taxon>
    </lineage>
</organism>
<evidence type="ECO:0000313" key="6">
    <source>
        <dbReference type="EMBL" id="KAJ7304110.1"/>
    </source>
</evidence>
<dbReference type="OrthoDB" id="9907178at2759"/>
<evidence type="ECO:0000313" key="7">
    <source>
        <dbReference type="Proteomes" id="UP001142489"/>
    </source>
</evidence>